<evidence type="ECO:0000313" key="2">
    <source>
        <dbReference type="EMBL" id="HIU64882.1"/>
    </source>
</evidence>
<evidence type="ECO:0000313" key="3">
    <source>
        <dbReference type="Proteomes" id="UP000824099"/>
    </source>
</evidence>
<sequence>MNKKVFEDSSIVTKKNVIVMIVAILLFTGFLIINILRYLELGVREPVVIFLDIMFLYVIFSRCYPKYTNILDKRGIRFIRKSLFLSGEHEVPYREIIGVHKYKAALVHAAKFRRSFTFNSALDGRTVWVLAYRTTNKKGKPENRRVFFKASEDFLNTFAEKMPNKIRITEEEVAVEIFRREEESKSRR</sequence>
<evidence type="ECO:0000256" key="1">
    <source>
        <dbReference type="SAM" id="Phobius"/>
    </source>
</evidence>
<reference evidence="2" key="1">
    <citation type="submission" date="2020-10" db="EMBL/GenBank/DDBJ databases">
        <authorList>
            <person name="Gilroy R."/>
        </authorList>
    </citation>
    <scope>NUCLEOTIDE SEQUENCE</scope>
    <source>
        <strain evidence="2">CHK160-1198</strain>
    </source>
</reference>
<organism evidence="2 3">
    <name type="scientific">Candidatus Avacidaminococcus intestinavium</name>
    <dbReference type="NCBI Taxonomy" id="2840684"/>
    <lineage>
        <taxon>Bacteria</taxon>
        <taxon>Bacillati</taxon>
        <taxon>Bacillota</taxon>
        <taxon>Negativicutes</taxon>
        <taxon>Acidaminococcales</taxon>
        <taxon>Acidaminococcaceae</taxon>
        <taxon>Acidaminococcaceae incertae sedis</taxon>
        <taxon>Candidatus Avacidaminococcus</taxon>
    </lineage>
</organism>
<feature type="transmembrane region" description="Helical" evidence="1">
    <location>
        <begin position="47"/>
        <end position="64"/>
    </location>
</feature>
<comment type="caution">
    <text evidence="2">The sequence shown here is derived from an EMBL/GenBank/DDBJ whole genome shotgun (WGS) entry which is preliminary data.</text>
</comment>
<dbReference type="Proteomes" id="UP000824099">
    <property type="component" value="Unassembled WGS sequence"/>
</dbReference>
<keyword evidence="1" id="KW-0812">Transmembrane</keyword>
<protein>
    <submittedName>
        <fullName evidence="2">Uncharacterized protein</fullName>
    </submittedName>
</protein>
<dbReference type="AlphaFoldDB" id="A0A9D1SMC3"/>
<gene>
    <name evidence="2" type="ORF">IAB06_07615</name>
</gene>
<keyword evidence="1" id="KW-1133">Transmembrane helix</keyword>
<reference evidence="2" key="2">
    <citation type="journal article" date="2021" name="PeerJ">
        <title>Extensive microbial diversity within the chicken gut microbiome revealed by metagenomics and culture.</title>
        <authorList>
            <person name="Gilroy R."/>
            <person name="Ravi A."/>
            <person name="Getino M."/>
            <person name="Pursley I."/>
            <person name="Horton D.L."/>
            <person name="Alikhan N.F."/>
            <person name="Baker D."/>
            <person name="Gharbi K."/>
            <person name="Hall N."/>
            <person name="Watson M."/>
            <person name="Adriaenssens E.M."/>
            <person name="Foster-Nyarko E."/>
            <person name="Jarju S."/>
            <person name="Secka A."/>
            <person name="Antonio M."/>
            <person name="Oren A."/>
            <person name="Chaudhuri R.R."/>
            <person name="La Ragione R."/>
            <person name="Hildebrand F."/>
            <person name="Pallen M.J."/>
        </authorList>
    </citation>
    <scope>NUCLEOTIDE SEQUENCE</scope>
    <source>
        <strain evidence="2">CHK160-1198</strain>
    </source>
</reference>
<accession>A0A9D1SMC3</accession>
<dbReference type="EMBL" id="DVNI01000130">
    <property type="protein sequence ID" value="HIU64882.1"/>
    <property type="molecule type" value="Genomic_DNA"/>
</dbReference>
<proteinExistence type="predicted"/>
<feature type="transmembrane region" description="Helical" evidence="1">
    <location>
        <begin position="16"/>
        <end position="35"/>
    </location>
</feature>
<keyword evidence="1" id="KW-0472">Membrane</keyword>
<name>A0A9D1SMC3_9FIRM</name>